<evidence type="ECO:0008006" key="11">
    <source>
        <dbReference type="Google" id="ProtNLM"/>
    </source>
</evidence>
<evidence type="ECO:0000256" key="1">
    <source>
        <dbReference type="ARBA" id="ARBA00004651"/>
    </source>
</evidence>
<evidence type="ECO:0000313" key="9">
    <source>
        <dbReference type="EMBL" id="GAA5504491.1"/>
    </source>
</evidence>
<organism evidence="9 10">
    <name type="scientific">Deinococcus xinjiangensis</name>
    <dbReference type="NCBI Taxonomy" id="457454"/>
    <lineage>
        <taxon>Bacteria</taxon>
        <taxon>Thermotogati</taxon>
        <taxon>Deinococcota</taxon>
        <taxon>Deinococci</taxon>
        <taxon>Deinococcales</taxon>
        <taxon>Deinococcaceae</taxon>
        <taxon>Deinococcus</taxon>
    </lineage>
</organism>
<accession>A0ABP9VI99</accession>
<reference evidence="9 10" key="1">
    <citation type="submission" date="2024-02" db="EMBL/GenBank/DDBJ databases">
        <title>Deinococcus xinjiangensis NBRC 107630.</title>
        <authorList>
            <person name="Ichikawa N."/>
            <person name="Katano-Makiyama Y."/>
            <person name="Hidaka K."/>
        </authorList>
    </citation>
    <scope>NUCLEOTIDE SEQUENCE [LARGE SCALE GENOMIC DNA]</scope>
    <source>
        <strain evidence="9 10">NBRC 107630</strain>
    </source>
</reference>
<dbReference type="Pfam" id="PF02534">
    <property type="entry name" value="T4SS-DNA_transf"/>
    <property type="match status" value="1"/>
</dbReference>
<dbReference type="CDD" id="cd01127">
    <property type="entry name" value="TrwB_TraG_TraD_VirD4"/>
    <property type="match status" value="1"/>
</dbReference>
<keyword evidence="6 8" id="KW-0472">Membrane</keyword>
<proteinExistence type="inferred from homology"/>
<sequence>MIVSLPWFLTRMLVYYLAGFVALFGLFTGNLVALAVALILAGFGTWYFAGRDARFRGMYNAHWATPKEISDVTVNLNDLKGDEIMLGYAYNKPLALRTGLAGRKEMGHVLIVGPSRTGKGLHAAANLLNWRGSVVTVDIKGEFYNSTAGFRKEVFGQDVYVLNPSTGANSNQFDPFAERDSPEQLQATAEAILNPDADGSNSAFARRASFALVAMMMVAKERDIPVLPFVRDCLRMGPEKSLTMLEEMSQTPDVHENLVYFLSCLPSEYDWEGFSNDKFANNSWVNLISKMKYLMSRGIIEMTSASDFKATDLLKKPTSLYMVFRESDLKYTVHSFSAIILALIEAIIKEYDLHPDEEFEPIMFIFDEAGRIVVPMLDELISTVAGRGMIALVYVQALSQLNKRYTEDGADTIKANTHTKIYFTPKDEDTAKYLSNNGGKFMVEDQRTSKGEEHGSDSVGFSSRELITADEALKMGVGKIIVASNEFPYIAGYRMEPFVMPHYHTAKGIKPPPVKVKQQAKAAPAPQASAGQSLAQKDAPPAQAQPPARPQTFDHIASLGLTLDDAPDLNLAEDANDMDDAELVSDSRRAPSLTQAATKSAALLDDLDEDAPIQLPKTSALGGRQQFMEPDDLNDLDD</sequence>
<comment type="caution">
    <text evidence="9">The sequence shown here is derived from an EMBL/GenBank/DDBJ whole genome shotgun (WGS) entry which is preliminary data.</text>
</comment>
<dbReference type="Proteomes" id="UP001458946">
    <property type="component" value="Unassembled WGS sequence"/>
</dbReference>
<comment type="subcellular location">
    <subcellularLocation>
        <location evidence="1">Cell membrane</location>
        <topology evidence="1">Multi-pass membrane protein</topology>
    </subcellularLocation>
</comment>
<dbReference type="InterPro" id="IPR051539">
    <property type="entry name" value="T4SS-coupling_protein"/>
</dbReference>
<feature type="compositionally biased region" description="Low complexity" evidence="7">
    <location>
        <begin position="515"/>
        <end position="542"/>
    </location>
</feature>
<keyword evidence="5 8" id="KW-1133">Transmembrane helix</keyword>
<evidence type="ECO:0000313" key="10">
    <source>
        <dbReference type="Proteomes" id="UP001458946"/>
    </source>
</evidence>
<dbReference type="PANTHER" id="PTHR37937">
    <property type="entry name" value="CONJUGATIVE TRANSFER: DNA TRANSPORT"/>
    <property type="match status" value="1"/>
</dbReference>
<dbReference type="InterPro" id="IPR027417">
    <property type="entry name" value="P-loop_NTPase"/>
</dbReference>
<feature type="transmembrane region" description="Helical" evidence="8">
    <location>
        <begin position="15"/>
        <end position="48"/>
    </location>
</feature>
<comment type="similarity">
    <text evidence="2">Belongs to the VirD4/TraG family.</text>
</comment>
<evidence type="ECO:0000256" key="4">
    <source>
        <dbReference type="ARBA" id="ARBA00022692"/>
    </source>
</evidence>
<name>A0ABP9VI99_9DEIO</name>
<protein>
    <recommendedName>
        <fullName evidence="11">Type IV secretion system protein VirD4</fullName>
    </recommendedName>
</protein>
<evidence type="ECO:0000256" key="3">
    <source>
        <dbReference type="ARBA" id="ARBA00022475"/>
    </source>
</evidence>
<evidence type="ECO:0000256" key="5">
    <source>
        <dbReference type="ARBA" id="ARBA00022989"/>
    </source>
</evidence>
<evidence type="ECO:0000256" key="2">
    <source>
        <dbReference type="ARBA" id="ARBA00008806"/>
    </source>
</evidence>
<dbReference type="Gene3D" id="3.40.50.300">
    <property type="entry name" value="P-loop containing nucleotide triphosphate hydrolases"/>
    <property type="match status" value="1"/>
</dbReference>
<keyword evidence="4 8" id="KW-0812">Transmembrane</keyword>
<dbReference type="InterPro" id="IPR003688">
    <property type="entry name" value="TraG/VirD4"/>
</dbReference>
<dbReference type="PANTHER" id="PTHR37937:SF1">
    <property type="entry name" value="CONJUGATIVE TRANSFER: DNA TRANSPORT"/>
    <property type="match status" value="1"/>
</dbReference>
<evidence type="ECO:0000256" key="8">
    <source>
        <dbReference type="SAM" id="Phobius"/>
    </source>
</evidence>
<dbReference type="EMBL" id="BAABRN010000137">
    <property type="protein sequence ID" value="GAA5504491.1"/>
    <property type="molecule type" value="Genomic_DNA"/>
</dbReference>
<keyword evidence="10" id="KW-1185">Reference proteome</keyword>
<dbReference type="SUPFAM" id="SSF52540">
    <property type="entry name" value="P-loop containing nucleoside triphosphate hydrolases"/>
    <property type="match status" value="1"/>
</dbReference>
<keyword evidence="3" id="KW-1003">Cell membrane</keyword>
<feature type="region of interest" description="Disordered" evidence="7">
    <location>
        <begin position="510"/>
        <end position="550"/>
    </location>
</feature>
<feature type="compositionally biased region" description="Acidic residues" evidence="7">
    <location>
        <begin position="629"/>
        <end position="638"/>
    </location>
</feature>
<evidence type="ECO:0000256" key="6">
    <source>
        <dbReference type="ARBA" id="ARBA00023136"/>
    </source>
</evidence>
<evidence type="ECO:0000256" key="7">
    <source>
        <dbReference type="SAM" id="MobiDB-lite"/>
    </source>
</evidence>
<gene>
    <name evidence="9" type="ORF">Dxin01_04266</name>
</gene>
<feature type="region of interest" description="Disordered" evidence="7">
    <location>
        <begin position="615"/>
        <end position="638"/>
    </location>
</feature>
<dbReference type="RefSeq" id="WP_353544445.1">
    <property type="nucleotide sequence ID" value="NZ_BAABRN010000137.1"/>
</dbReference>